<name>I7I8J2_BABMR</name>
<evidence type="ECO:0000256" key="3">
    <source>
        <dbReference type="ARBA" id="ARBA00022692"/>
    </source>
</evidence>
<dbReference type="InterPro" id="IPR003959">
    <property type="entry name" value="ATPase_AAA_core"/>
</dbReference>
<dbReference type="GO" id="GO:0005524">
    <property type="term" value="F:ATP binding"/>
    <property type="evidence" value="ECO:0007669"/>
    <property type="project" value="UniProtKB-KW"/>
</dbReference>
<dbReference type="Pfam" id="PF25426">
    <property type="entry name" value="AAA_lid_BCS1"/>
    <property type="match status" value="1"/>
</dbReference>
<dbReference type="VEuPathDB" id="PiroplasmaDB:BMR1_02g00285"/>
<dbReference type="InterPro" id="IPR003593">
    <property type="entry name" value="AAA+_ATPase"/>
</dbReference>
<dbReference type="GO" id="GO:0016887">
    <property type="term" value="F:ATP hydrolysis activity"/>
    <property type="evidence" value="ECO:0007669"/>
    <property type="project" value="InterPro"/>
</dbReference>
<keyword evidence="15" id="KW-1185">Reference proteome</keyword>
<keyword evidence="6" id="KW-0378">Hydrolase</keyword>
<dbReference type="OMA" id="WMTLYQR"/>
<evidence type="ECO:0000256" key="1">
    <source>
        <dbReference type="ARBA" id="ARBA00004434"/>
    </source>
</evidence>
<evidence type="ECO:0000256" key="4">
    <source>
        <dbReference type="ARBA" id="ARBA00022741"/>
    </source>
</evidence>
<gene>
    <name evidence="14" type="ORF">BMR1_02g00285</name>
</gene>
<dbReference type="Gene3D" id="3.40.50.300">
    <property type="entry name" value="P-loop containing nucleotide triphosphate hydrolases"/>
    <property type="match status" value="1"/>
</dbReference>
<dbReference type="OrthoDB" id="10251412at2759"/>
<dbReference type="Pfam" id="PF08740">
    <property type="entry name" value="BCS1_N"/>
    <property type="match status" value="1"/>
</dbReference>
<dbReference type="GeneID" id="24423847"/>
<evidence type="ECO:0000256" key="6">
    <source>
        <dbReference type="ARBA" id="ARBA00022801"/>
    </source>
</evidence>
<evidence type="ECO:0000313" key="15">
    <source>
        <dbReference type="Proteomes" id="UP000002899"/>
    </source>
</evidence>
<evidence type="ECO:0000256" key="5">
    <source>
        <dbReference type="ARBA" id="ARBA00022792"/>
    </source>
</evidence>
<evidence type="ECO:0000313" key="14">
    <source>
        <dbReference type="EMBL" id="CCF73223.1"/>
    </source>
</evidence>
<feature type="domain" description="AAA+ ATPase" evidence="12">
    <location>
        <begin position="220"/>
        <end position="344"/>
    </location>
</feature>
<reference evidence="14 15" key="2">
    <citation type="journal article" date="2013" name="PLoS ONE">
        <title>Whole genome mapping and re-organization of the nuclear and mitochondrial genomes of Babesia microti isolates.</title>
        <authorList>
            <person name="Cornillot E."/>
            <person name="Dassouli A."/>
            <person name="Garg A."/>
            <person name="Pachikara N."/>
            <person name="Randazzo S."/>
            <person name="Depoix D."/>
            <person name="Carcy B."/>
            <person name="Delbecq S."/>
            <person name="Frutos R."/>
            <person name="Silva J.C."/>
            <person name="Sutton R."/>
            <person name="Krause P.J."/>
            <person name="Mamoun C.B."/>
        </authorList>
    </citation>
    <scope>NUCLEOTIDE SEQUENCE [LARGE SCALE GENOMIC DNA]</scope>
    <source>
        <strain evidence="14 15">RI</strain>
    </source>
</reference>
<comment type="catalytic activity">
    <reaction evidence="11">
        <text>ATP + H2O = ADP + phosphate + H(+)</text>
        <dbReference type="Rhea" id="RHEA:13065"/>
        <dbReference type="ChEBI" id="CHEBI:15377"/>
        <dbReference type="ChEBI" id="CHEBI:15378"/>
        <dbReference type="ChEBI" id="CHEBI:30616"/>
        <dbReference type="ChEBI" id="CHEBI:43474"/>
        <dbReference type="ChEBI" id="CHEBI:456216"/>
    </reaction>
    <physiologicalReaction direction="left-to-right" evidence="11">
        <dbReference type="Rhea" id="RHEA:13066"/>
    </physiologicalReaction>
</comment>
<keyword evidence="10" id="KW-0472">Membrane</keyword>
<evidence type="ECO:0000256" key="2">
    <source>
        <dbReference type="ARBA" id="ARBA00007448"/>
    </source>
</evidence>
<dbReference type="InterPro" id="IPR050747">
    <property type="entry name" value="Mitochondrial_chaperone_BCS1"/>
</dbReference>
<comment type="subcellular location">
    <subcellularLocation>
        <location evidence="1">Mitochondrion inner membrane</location>
        <topology evidence="1">Single-pass membrane protein</topology>
    </subcellularLocation>
</comment>
<dbReference type="SMART" id="SM00382">
    <property type="entry name" value="AAA"/>
    <property type="match status" value="1"/>
</dbReference>
<dbReference type="EMBL" id="FO082872">
    <property type="protein sequence ID" value="CCF73223.1"/>
    <property type="molecule type" value="Genomic_DNA"/>
</dbReference>
<dbReference type="SMART" id="SM01024">
    <property type="entry name" value="BCS1_N"/>
    <property type="match status" value="1"/>
</dbReference>
<evidence type="ECO:0000256" key="8">
    <source>
        <dbReference type="ARBA" id="ARBA00022989"/>
    </source>
</evidence>
<dbReference type="Pfam" id="PF00004">
    <property type="entry name" value="AAA"/>
    <property type="match status" value="1"/>
</dbReference>
<comment type="similarity">
    <text evidence="2">Belongs to the AAA ATPase family. BCS1 subfamily.</text>
</comment>
<dbReference type="Proteomes" id="UP000002899">
    <property type="component" value="Chromosome II"/>
</dbReference>
<dbReference type="RefSeq" id="XP_012647832.1">
    <property type="nucleotide sequence ID" value="XM_012792378.1"/>
</dbReference>
<reference evidence="14 15" key="3">
    <citation type="journal article" date="2016" name="Sci. Rep.">
        <title>Genome-wide diversity and gene expression profiling of Babesia microti isolates identify polymorphic genes that mediate host-pathogen interactions.</title>
        <authorList>
            <person name="Silva J.C."/>
            <person name="Cornillot E."/>
            <person name="McCracken C."/>
            <person name="Usmani-Brown S."/>
            <person name="Dwivedi A."/>
            <person name="Ifeonu O.O."/>
            <person name="Crabtree J."/>
            <person name="Gotia H.T."/>
            <person name="Virji A.Z."/>
            <person name="Reynes C."/>
            <person name="Colinge J."/>
            <person name="Kumar V."/>
            <person name="Lawres L."/>
            <person name="Pazzi J.E."/>
            <person name="Pablo J.V."/>
            <person name="Hung C."/>
            <person name="Brancato J."/>
            <person name="Kumari P."/>
            <person name="Orvis J."/>
            <person name="Tretina K."/>
            <person name="Chibucos M."/>
            <person name="Ott S."/>
            <person name="Sadzewicz L."/>
            <person name="Sengamalay N."/>
            <person name="Shetty A.C."/>
            <person name="Su Q."/>
            <person name="Tallon L."/>
            <person name="Fraser C.M."/>
            <person name="Frutos R."/>
            <person name="Molina D.M."/>
            <person name="Krause P.J."/>
            <person name="Ben Mamoun C."/>
        </authorList>
    </citation>
    <scope>NUCLEOTIDE SEQUENCE [LARGE SCALE GENOMIC DNA]</scope>
    <source>
        <strain evidence="14 15">RI</strain>
    </source>
</reference>
<protein>
    <submittedName>
        <fullName evidence="14">BCS1 N terminal</fullName>
    </submittedName>
</protein>
<evidence type="ECO:0000259" key="13">
    <source>
        <dbReference type="SMART" id="SM01024"/>
    </source>
</evidence>
<dbReference type="SUPFAM" id="SSF52540">
    <property type="entry name" value="P-loop containing nucleoside triphosphate hydrolases"/>
    <property type="match status" value="1"/>
</dbReference>
<proteinExistence type="inferred from homology"/>
<dbReference type="CDD" id="cd19510">
    <property type="entry name" value="RecA-like_BCS1"/>
    <property type="match status" value="1"/>
</dbReference>
<feature type="domain" description="BCS1 N-terminal" evidence="13">
    <location>
        <begin position="24"/>
        <end position="189"/>
    </location>
</feature>
<keyword evidence="7" id="KW-0067">ATP-binding</keyword>
<dbReference type="InterPro" id="IPR027417">
    <property type="entry name" value="P-loop_NTPase"/>
</dbReference>
<dbReference type="KEGG" id="bmic:BMR1_02g00285"/>
<keyword evidence="8" id="KW-1133">Transmembrane helix</keyword>
<evidence type="ECO:0000256" key="9">
    <source>
        <dbReference type="ARBA" id="ARBA00023128"/>
    </source>
</evidence>
<dbReference type="AlphaFoldDB" id="I7I8J2"/>
<accession>I7I8J2</accession>
<dbReference type="InterPro" id="IPR014851">
    <property type="entry name" value="BCS1_N"/>
</dbReference>
<evidence type="ECO:0000259" key="12">
    <source>
        <dbReference type="SMART" id="SM00382"/>
    </source>
</evidence>
<organism evidence="14 15">
    <name type="scientific">Babesia microti (strain RI)</name>
    <dbReference type="NCBI Taxonomy" id="1133968"/>
    <lineage>
        <taxon>Eukaryota</taxon>
        <taxon>Sar</taxon>
        <taxon>Alveolata</taxon>
        <taxon>Apicomplexa</taxon>
        <taxon>Aconoidasida</taxon>
        <taxon>Piroplasmida</taxon>
        <taxon>Babesiidae</taxon>
        <taxon>Babesia</taxon>
    </lineage>
</organism>
<dbReference type="InterPro" id="IPR057495">
    <property type="entry name" value="AAA_lid_BCS1"/>
</dbReference>
<keyword evidence="9" id="KW-0496">Mitochondrion</keyword>
<keyword evidence="5" id="KW-0999">Mitochondrion inner membrane</keyword>
<reference evidence="14 15" key="1">
    <citation type="journal article" date="2012" name="Nucleic Acids Res.">
        <title>Sequencing of the smallest Apicomplexan genome from the human pathogen Babesia microti.</title>
        <authorList>
            <person name="Cornillot E."/>
            <person name="Hadj-Kaddour K."/>
            <person name="Dassouli A."/>
            <person name="Noel B."/>
            <person name="Ranwez V."/>
            <person name="Vacherie B."/>
            <person name="Augagneur Y."/>
            <person name="Bres V."/>
            <person name="Duclos A."/>
            <person name="Randazzo S."/>
            <person name="Carcy B."/>
            <person name="Debierre-Grockiego F."/>
            <person name="Delbecq S."/>
            <person name="Moubri-Menage K."/>
            <person name="Shams-Eldin H."/>
            <person name="Usmani-Brown S."/>
            <person name="Bringaud F."/>
            <person name="Wincker P."/>
            <person name="Vivares C.P."/>
            <person name="Schwarz R.T."/>
            <person name="Schetters T.P."/>
            <person name="Krause P.J."/>
            <person name="Gorenflot A."/>
            <person name="Berry V."/>
            <person name="Barbe V."/>
            <person name="Ben Mamoun C."/>
        </authorList>
    </citation>
    <scope>NUCLEOTIDE SEQUENCE [LARGE SCALE GENOMIC DNA]</scope>
    <source>
        <strain evidence="14 15">RI</strain>
    </source>
</reference>
<evidence type="ECO:0000256" key="10">
    <source>
        <dbReference type="ARBA" id="ARBA00023136"/>
    </source>
</evidence>
<evidence type="ECO:0000256" key="7">
    <source>
        <dbReference type="ARBA" id="ARBA00022840"/>
    </source>
</evidence>
<evidence type="ECO:0000256" key="11">
    <source>
        <dbReference type="ARBA" id="ARBA00048778"/>
    </source>
</evidence>
<sequence>MDFNDYIPAFLSGNQYFSAGFGLVGVGTALTLLQRTSRAGILAVKNKLSATLEITSTDPAYPWVLSWLTRKGIKTRQLSVQTLQRVGHDGICASQFVLVPSTGRHWFFYDGFPILIKRNRDKMIDANRSTPFESISFTTFSRSVFDKILEEAYQFSVTQSSGYTIIYKAYNYEWRPIGHPKKIRPLDSVILAPGLSNHLVNDFKRFINSQNWYHSVGIPHRRCYLLYGPPGCGKTSFVAAIAGHFNYNICTLNISDGLLCDDRLFHLLSVMPIKTILLLEDIDGGIVAEGKTGVTYAGLLNALDGVVSTEERLIFMTTNHLEKLPKALIRPGRVDVMVSISYPNDQQVKDLFIKFYPNCHELGDKIAEILSPIEFSMAELQSLLMFHRDNPQKAVESATKWANAA</sequence>
<dbReference type="PANTHER" id="PTHR23070">
    <property type="entry name" value="BCS1 AAA-TYPE ATPASE"/>
    <property type="match status" value="1"/>
</dbReference>
<keyword evidence="4" id="KW-0547">Nucleotide-binding</keyword>
<keyword evidence="3" id="KW-0812">Transmembrane</keyword>
<dbReference type="GO" id="GO:0005743">
    <property type="term" value="C:mitochondrial inner membrane"/>
    <property type="evidence" value="ECO:0007669"/>
    <property type="project" value="UniProtKB-SubCell"/>
</dbReference>